<evidence type="ECO:0000256" key="10">
    <source>
        <dbReference type="ARBA" id="ARBA00022786"/>
    </source>
</evidence>
<keyword evidence="6 16" id="KW-0812">Transmembrane</keyword>
<evidence type="ECO:0000256" key="1">
    <source>
        <dbReference type="ARBA" id="ARBA00000900"/>
    </source>
</evidence>
<dbReference type="GO" id="GO:0061630">
    <property type="term" value="F:ubiquitin protein ligase activity"/>
    <property type="evidence" value="ECO:0007669"/>
    <property type="project" value="UniProtKB-EC"/>
</dbReference>
<dbReference type="EMBL" id="JAKOGI010000428">
    <property type="protein sequence ID" value="KAJ8435172.1"/>
    <property type="molecule type" value="Genomic_DNA"/>
</dbReference>
<keyword evidence="10" id="KW-0833">Ubl conjugation pathway</keyword>
<comment type="catalytic activity">
    <reaction evidence="1">
        <text>S-ubiquitinyl-[E2 ubiquitin-conjugating enzyme]-L-cysteine + [acceptor protein]-L-lysine = [E2 ubiquitin-conjugating enzyme]-L-cysteine + N(6)-ubiquitinyl-[acceptor protein]-L-lysine.</text>
        <dbReference type="EC" id="2.3.2.27"/>
    </reaction>
</comment>
<proteinExistence type="inferred from homology"/>
<dbReference type="GO" id="GO:0030247">
    <property type="term" value="F:polysaccharide binding"/>
    <property type="evidence" value="ECO:0007669"/>
    <property type="project" value="InterPro"/>
</dbReference>
<name>A0A9Q1K1Y3_9CARY</name>
<evidence type="ECO:0000256" key="13">
    <source>
        <dbReference type="ARBA" id="ARBA00023136"/>
    </source>
</evidence>
<dbReference type="SUPFAM" id="SSF57850">
    <property type="entry name" value="RING/U-box"/>
    <property type="match status" value="1"/>
</dbReference>
<dbReference type="InterPro" id="IPR001841">
    <property type="entry name" value="Znf_RING"/>
</dbReference>
<accession>A0A9Q1K1Y3</accession>
<dbReference type="InterPro" id="IPR046948">
    <property type="entry name" value="ATL20-22-like"/>
</dbReference>
<dbReference type="GO" id="GO:0008270">
    <property type="term" value="F:zinc ion binding"/>
    <property type="evidence" value="ECO:0007669"/>
    <property type="project" value="UniProtKB-KW"/>
</dbReference>
<evidence type="ECO:0000313" key="18">
    <source>
        <dbReference type="EMBL" id="KAJ8435172.1"/>
    </source>
</evidence>
<dbReference type="PANTHER" id="PTHR46279:SF10">
    <property type="entry name" value="RING-TYPE E3 UBIQUITIN TRANSFERASE"/>
    <property type="match status" value="1"/>
</dbReference>
<keyword evidence="7" id="KW-0479">Metal-binding</keyword>
<comment type="caution">
    <text evidence="18">The sequence shown here is derived from an EMBL/GenBank/DDBJ whole genome shotgun (WGS) entry which is preliminary data.</text>
</comment>
<evidence type="ECO:0000256" key="11">
    <source>
        <dbReference type="ARBA" id="ARBA00022833"/>
    </source>
</evidence>
<dbReference type="InterPro" id="IPR013083">
    <property type="entry name" value="Znf_RING/FYVE/PHD"/>
</dbReference>
<dbReference type="Pfam" id="PF13639">
    <property type="entry name" value="zf-RING_2"/>
    <property type="match status" value="1"/>
</dbReference>
<evidence type="ECO:0000256" key="16">
    <source>
        <dbReference type="SAM" id="Phobius"/>
    </source>
</evidence>
<evidence type="ECO:0000259" key="17">
    <source>
        <dbReference type="PROSITE" id="PS50089"/>
    </source>
</evidence>
<keyword evidence="8" id="KW-0732">Signal</keyword>
<feature type="domain" description="RING-type" evidence="17">
    <location>
        <begin position="351"/>
        <end position="398"/>
    </location>
</feature>
<protein>
    <recommendedName>
        <fullName evidence="4">RING-type E3 ubiquitin transferase</fullName>
        <ecNumber evidence="4">2.3.2.27</ecNumber>
    </recommendedName>
</protein>
<organism evidence="18 19">
    <name type="scientific">Carnegiea gigantea</name>
    <dbReference type="NCBI Taxonomy" id="171969"/>
    <lineage>
        <taxon>Eukaryota</taxon>
        <taxon>Viridiplantae</taxon>
        <taxon>Streptophyta</taxon>
        <taxon>Embryophyta</taxon>
        <taxon>Tracheophyta</taxon>
        <taxon>Spermatophyta</taxon>
        <taxon>Magnoliopsida</taxon>
        <taxon>eudicotyledons</taxon>
        <taxon>Gunneridae</taxon>
        <taxon>Pentapetalae</taxon>
        <taxon>Caryophyllales</taxon>
        <taxon>Cactineae</taxon>
        <taxon>Cactaceae</taxon>
        <taxon>Cactoideae</taxon>
        <taxon>Echinocereeae</taxon>
        <taxon>Carnegiea</taxon>
    </lineage>
</organism>
<evidence type="ECO:0000256" key="9">
    <source>
        <dbReference type="ARBA" id="ARBA00022771"/>
    </source>
</evidence>
<keyword evidence="11" id="KW-0862">Zinc</keyword>
<dbReference type="PANTHER" id="PTHR46279">
    <property type="entry name" value="RING/U-BOX SUPERFAMILY PROTEIN"/>
    <property type="match status" value="1"/>
</dbReference>
<reference evidence="18" key="1">
    <citation type="submission" date="2022-04" db="EMBL/GenBank/DDBJ databases">
        <title>Carnegiea gigantea Genome sequencing and assembly v2.</title>
        <authorList>
            <person name="Copetti D."/>
            <person name="Sanderson M.J."/>
            <person name="Burquez A."/>
            <person name="Wojciechowski M.F."/>
        </authorList>
    </citation>
    <scope>NUCLEOTIDE SEQUENCE</scope>
    <source>
        <strain evidence="18">SGP5-SGP5p</strain>
        <tissue evidence="18">Aerial part</tissue>
    </source>
</reference>
<evidence type="ECO:0000256" key="15">
    <source>
        <dbReference type="PROSITE-ProRule" id="PRU00175"/>
    </source>
</evidence>
<comment type="similarity">
    <text evidence="14">Belongs to the RING-type zinc finger family. ATL subfamily.</text>
</comment>
<evidence type="ECO:0000256" key="3">
    <source>
        <dbReference type="ARBA" id="ARBA00004906"/>
    </source>
</evidence>
<evidence type="ECO:0000256" key="14">
    <source>
        <dbReference type="ARBA" id="ARBA00024209"/>
    </source>
</evidence>
<feature type="transmembrane region" description="Helical" evidence="16">
    <location>
        <begin position="253"/>
        <end position="276"/>
    </location>
</feature>
<gene>
    <name evidence="18" type="ORF">Cgig2_028358</name>
</gene>
<evidence type="ECO:0000256" key="7">
    <source>
        <dbReference type="ARBA" id="ARBA00022723"/>
    </source>
</evidence>
<sequence>MNSLPLASSASCSISNSRCGGPDNPDIRFPFWIQDSKQSGSSCGYPGFEVACDGSKQTLIELPSDGSLSVKSIDYAAQELWVNDPNNCLPRRLLTLNLSGSPFTGVYFQDFAFLNCSKNLVSQDAPLEDLDLNLVGPIPCLSGSHYFVFALPTNSSAKSNGNATWLSHSKCFSIADLIKVPIQWPMSLQNQTEVSSLNEDLRLTWFMPECRSCELNGQMCGLNASPNSSGSPVIACWNIPNSAKSGKLPLSTFIAVILVICVPSIICIVGSLIFWIRACSRPIRNPQPEHHTSIVTPRPRHLVELGLVEAAVEFAGEVVRLGLNGEPGPEVQPKIVEGEVEEAGPIEESMCSICMSEYQPKDKIGTLPMCGHYFHANCINEWLHPRHLLLDRTCPICRACVGS</sequence>
<evidence type="ECO:0000256" key="5">
    <source>
        <dbReference type="ARBA" id="ARBA00022679"/>
    </source>
</evidence>
<keyword evidence="12 16" id="KW-1133">Transmembrane helix</keyword>
<keyword evidence="13 16" id="KW-0472">Membrane</keyword>
<evidence type="ECO:0000313" key="19">
    <source>
        <dbReference type="Proteomes" id="UP001153076"/>
    </source>
</evidence>
<dbReference type="EC" id="2.3.2.27" evidence="4"/>
<comment type="subcellular location">
    <subcellularLocation>
        <location evidence="2">Membrane</location>
        <topology evidence="2">Single-pass membrane protein</topology>
    </subcellularLocation>
</comment>
<evidence type="ECO:0000256" key="12">
    <source>
        <dbReference type="ARBA" id="ARBA00022989"/>
    </source>
</evidence>
<dbReference type="Proteomes" id="UP001153076">
    <property type="component" value="Unassembled WGS sequence"/>
</dbReference>
<dbReference type="InterPro" id="IPR025287">
    <property type="entry name" value="WAK_GUB"/>
</dbReference>
<evidence type="ECO:0000256" key="2">
    <source>
        <dbReference type="ARBA" id="ARBA00004167"/>
    </source>
</evidence>
<comment type="pathway">
    <text evidence="3">Protein modification; protein ubiquitination.</text>
</comment>
<keyword evidence="5" id="KW-0808">Transferase</keyword>
<dbReference type="SMART" id="SM00184">
    <property type="entry name" value="RING"/>
    <property type="match status" value="1"/>
</dbReference>
<dbReference type="OrthoDB" id="8062037at2759"/>
<dbReference type="Pfam" id="PF13947">
    <property type="entry name" value="GUB_WAK_bind"/>
    <property type="match status" value="1"/>
</dbReference>
<dbReference type="GO" id="GO:0016020">
    <property type="term" value="C:membrane"/>
    <property type="evidence" value="ECO:0007669"/>
    <property type="project" value="UniProtKB-SubCell"/>
</dbReference>
<keyword evidence="19" id="KW-1185">Reference proteome</keyword>
<evidence type="ECO:0000256" key="8">
    <source>
        <dbReference type="ARBA" id="ARBA00022729"/>
    </source>
</evidence>
<dbReference type="PROSITE" id="PS50089">
    <property type="entry name" value="ZF_RING_2"/>
    <property type="match status" value="1"/>
</dbReference>
<dbReference type="AlphaFoldDB" id="A0A9Q1K1Y3"/>
<evidence type="ECO:0000256" key="6">
    <source>
        <dbReference type="ARBA" id="ARBA00022692"/>
    </source>
</evidence>
<evidence type="ECO:0000256" key="4">
    <source>
        <dbReference type="ARBA" id="ARBA00012483"/>
    </source>
</evidence>
<keyword evidence="9 15" id="KW-0863">Zinc-finger</keyword>
<dbReference type="Gene3D" id="3.30.40.10">
    <property type="entry name" value="Zinc/RING finger domain, C3HC4 (zinc finger)"/>
    <property type="match status" value="1"/>
</dbReference>